<reference evidence="3" key="1">
    <citation type="submission" date="2024-10" db="EMBL/GenBank/DDBJ databases">
        <authorList>
            <person name="Ryan C."/>
        </authorList>
    </citation>
    <scope>NUCLEOTIDE SEQUENCE [LARGE SCALE GENOMIC DNA]</scope>
</reference>
<keyword evidence="2" id="KW-1133">Transmembrane helix</keyword>
<dbReference type="AlphaFoldDB" id="A0ABC9AQ09"/>
<keyword evidence="4" id="KW-1185">Reference proteome</keyword>
<feature type="region of interest" description="Disordered" evidence="1">
    <location>
        <begin position="43"/>
        <end position="92"/>
    </location>
</feature>
<accession>A0ABC9AQ09</accession>
<name>A0ABC9AQ09_9POAL</name>
<dbReference type="InterPro" id="IPR039926">
    <property type="entry name" value="Egg_app_1"/>
</dbReference>
<keyword evidence="2" id="KW-0472">Membrane</keyword>
<evidence type="ECO:0000313" key="3">
    <source>
        <dbReference type="EMBL" id="CAL4983389.1"/>
    </source>
</evidence>
<dbReference type="EMBL" id="OZ075132">
    <property type="protein sequence ID" value="CAL4983389.1"/>
    <property type="molecule type" value="Genomic_DNA"/>
</dbReference>
<protein>
    <submittedName>
        <fullName evidence="3">Uncharacterized protein</fullName>
    </submittedName>
</protein>
<evidence type="ECO:0000313" key="4">
    <source>
        <dbReference type="Proteomes" id="UP001497457"/>
    </source>
</evidence>
<sequence length="107" mass="11777">MERNEKEKSEEPWSGRRILGVAAAGAVAVAAGAIFMLSRIGEGAEQEQTEGRTMKGPDTGGERISRDKFEADPKNYFKTNRQKGPKAAVDKDGDGCLDIRNIRIRIR</sequence>
<evidence type="ECO:0000256" key="2">
    <source>
        <dbReference type="SAM" id="Phobius"/>
    </source>
</evidence>
<dbReference type="PANTHER" id="PTHR33333:SF38">
    <property type="entry name" value="EXPRESSED PROTEIN"/>
    <property type="match status" value="1"/>
</dbReference>
<dbReference type="Proteomes" id="UP001497457">
    <property type="component" value="Chromosome 22rd"/>
</dbReference>
<feature type="transmembrane region" description="Helical" evidence="2">
    <location>
        <begin position="18"/>
        <end position="37"/>
    </location>
</feature>
<evidence type="ECO:0000256" key="1">
    <source>
        <dbReference type="SAM" id="MobiDB-lite"/>
    </source>
</evidence>
<feature type="compositionally biased region" description="Basic and acidic residues" evidence="1">
    <location>
        <begin position="49"/>
        <end position="75"/>
    </location>
</feature>
<gene>
    <name evidence="3" type="ORF">URODEC1_LOCUS57030</name>
</gene>
<proteinExistence type="predicted"/>
<keyword evidence="2" id="KW-0812">Transmembrane</keyword>
<dbReference type="PANTHER" id="PTHR33333">
    <property type="entry name" value="ERYTHROCYTE MEMBRANE PROTEIN 1-LIKE"/>
    <property type="match status" value="1"/>
</dbReference>
<organism evidence="3 4">
    <name type="scientific">Urochloa decumbens</name>
    <dbReference type="NCBI Taxonomy" id="240449"/>
    <lineage>
        <taxon>Eukaryota</taxon>
        <taxon>Viridiplantae</taxon>
        <taxon>Streptophyta</taxon>
        <taxon>Embryophyta</taxon>
        <taxon>Tracheophyta</taxon>
        <taxon>Spermatophyta</taxon>
        <taxon>Magnoliopsida</taxon>
        <taxon>Liliopsida</taxon>
        <taxon>Poales</taxon>
        <taxon>Poaceae</taxon>
        <taxon>PACMAD clade</taxon>
        <taxon>Panicoideae</taxon>
        <taxon>Panicodae</taxon>
        <taxon>Paniceae</taxon>
        <taxon>Melinidinae</taxon>
        <taxon>Urochloa</taxon>
    </lineage>
</organism>